<feature type="domain" description="THAP-type" evidence="6">
    <location>
        <begin position="118"/>
        <end position="210"/>
    </location>
</feature>
<dbReference type="InterPro" id="IPR006612">
    <property type="entry name" value="THAP_Znf"/>
</dbReference>
<evidence type="ECO:0000256" key="1">
    <source>
        <dbReference type="ARBA" id="ARBA00022723"/>
    </source>
</evidence>
<dbReference type="InterPro" id="IPR026516">
    <property type="entry name" value="THAP1/10"/>
</dbReference>
<evidence type="ECO:0000313" key="7">
    <source>
        <dbReference type="EMBL" id="KAL1392774.1"/>
    </source>
</evidence>
<dbReference type="GO" id="GO:0008270">
    <property type="term" value="F:zinc ion binding"/>
    <property type="evidence" value="ECO:0007669"/>
    <property type="project" value="UniProtKB-KW"/>
</dbReference>
<protein>
    <recommendedName>
        <fullName evidence="6">THAP-type domain-containing protein</fullName>
    </recommendedName>
</protein>
<dbReference type="Proteomes" id="UP001562425">
    <property type="component" value="Unassembled WGS sequence"/>
</dbReference>
<gene>
    <name evidence="7" type="ORF">pipiens_012235</name>
</gene>
<keyword evidence="4 5" id="KW-0238">DNA-binding</keyword>
<keyword evidence="2 5" id="KW-0863">Zinc-finger</keyword>
<evidence type="ECO:0000313" key="8">
    <source>
        <dbReference type="Proteomes" id="UP001562425"/>
    </source>
</evidence>
<evidence type="ECO:0000256" key="4">
    <source>
        <dbReference type="ARBA" id="ARBA00023125"/>
    </source>
</evidence>
<dbReference type="GO" id="GO:0003677">
    <property type="term" value="F:DNA binding"/>
    <property type="evidence" value="ECO:0007669"/>
    <property type="project" value="UniProtKB-UniRule"/>
</dbReference>
<dbReference type="SMART" id="SM00980">
    <property type="entry name" value="THAP"/>
    <property type="match status" value="2"/>
</dbReference>
<feature type="domain" description="THAP-type" evidence="6">
    <location>
        <begin position="1"/>
        <end position="94"/>
    </location>
</feature>
<sequence>MRCIVSTCEQDIRAEDSDLVVHRIPKKEPRRQQWIDAVIEGVRRGGGLQYDLDRVQEHLRVKDPRICSAHFLPEQYNVENENRWLKKDAYPIIFPPDVAPPLPKTNKCCECFFLSTAMKCALKFCSNVLSLLDHPSSTLSGHRIPKNEPRRSRWIRAIMAGLQTCGHEFDRRMLSNSSARICSAHFLPEQYTGRDGGPRFLERDAVPCVFKLEAPLPFDTGARTTAVIQKFSR</sequence>
<dbReference type="EMBL" id="JBEHCU010007790">
    <property type="protein sequence ID" value="KAL1392774.1"/>
    <property type="molecule type" value="Genomic_DNA"/>
</dbReference>
<accession>A0ABD1D3A8</accession>
<comment type="caution">
    <text evidence="7">The sequence shown here is derived from an EMBL/GenBank/DDBJ whole genome shotgun (WGS) entry which is preliminary data.</text>
</comment>
<keyword evidence="3" id="KW-0862">Zinc</keyword>
<evidence type="ECO:0000256" key="3">
    <source>
        <dbReference type="ARBA" id="ARBA00022833"/>
    </source>
</evidence>
<evidence type="ECO:0000259" key="6">
    <source>
        <dbReference type="PROSITE" id="PS50950"/>
    </source>
</evidence>
<dbReference type="PROSITE" id="PS50950">
    <property type="entry name" value="ZF_THAP"/>
    <property type="match status" value="2"/>
</dbReference>
<organism evidence="7 8">
    <name type="scientific">Culex pipiens pipiens</name>
    <name type="common">Northern house mosquito</name>
    <dbReference type="NCBI Taxonomy" id="38569"/>
    <lineage>
        <taxon>Eukaryota</taxon>
        <taxon>Metazoa</taxon>
        <taxon>Ecdysozoa</taxon>
        <taxon>Arthropoda</taxon>
        <taxon>Hexapoda</taxon>
        <taxon>Insecta</taxon>
        <taxon>Pterygota</taxon>
        <taxon>Neoptera</taxon>
        <taxon>Endopterygota</taxon>
        <taxon>Diptera</taxon>
        <taxon>Nematocera</taxon>
        <taxon>Culicoidea</taxon>
        <taxon>Culicidae</taxon>
        <taxon>Culicinae</taxon>
        <taxon>Culicini</taxon>
        <taxon>Culex</taxon>
        <taxon>Culex</taxon>
    </lineage>
</organism>
<proteinExistence type="predicted"/>
<dbReference type="PANTHER" id="PTHR46600">
    <property type="entry name" value="THAP DOMAIN-CONTAINING"/>
    <property type="match status" value="1"/>
</dbReference>
<keyword evidence="8" id="KW-1185">Reference proteome</keyword>
<dbReference type="SMART" id="SM00692">
    <property type="entry name" value="DM3"/>
    <property type="match status" value="2"/>
</dbReference>
<dbReference type="PANTHER" id="PTHR46600:SF11">
    <property type="entry name" value="THAP DOMAIN-CONTAINING PROTEIN 10"/>
    <property type="match status" value="1"/>
</dbReference>
<evidence type="ECO:0000256" key="2">
    <source>
        <dbReference type="ARBA" id="ARBA00022771"/>
    </source>
</evidence>
<evidence type="ECO:0000256" key="5">
    <source>
        <dbReference type="PROSITE-ProRule" id="PRU00309"/>
    </source>
</evidence>
<reference evidence="7 8" key="1">
    <citation type="submission" date="2024-05" db="EMBL/GenBank/DDBJ databases">
        <title>Culex pipiens pipiens assembly and annotation.</title>
        <authorList>
            <person name="Alout H."/>
            <person name="Durand T."/>
        </authorList>
    </citation>
    <scope>NUCLEOTIDE SEQUENCE [LARGE SCALE GENOMIC DNA]</scope>
    <source>
        <strain evidence="7">HA-2024</strain>
        <tissue evidence="7">Whole body</tissue>
    </source>
</reference>
<keyword evidence="1" id="KW-0479">Metal-binding</keyword>
<name>A0ABD1D3A8_CULPP</name>
<dbReference type="AlphaFoldDB" id="A0ABD1D3A8"/>
<dbReference type="Pfam" id="PF05485">
    <property type="entry name" value="THAP"/>
    <property type="match status" value="2"/>
</dbReference>
<dbReference type="SUPFAM" id="SSF57716">
    <property type="entry name" value="Glucocorticoid receptor-like (DNA-binding domain)"/>
    <property type="match status" value="2"/>
</dbReference>